<dbReference type="EMBL" id="CP022115">
    <property type="protein sequence ID" value="ASJ24167.1"/>
    <property type="molecule type" value="Genomic_DNA"/>
</dbReference>
<dbReference type="AlphaFoldDB" id="A0A248LHE9"/>
<reference evidence="2" key="1">
    <citation type="submission" date="2017-06" db="EMBL/GenBank/DDBJ databases">
        <title>Whole genome sequence of Laribacter hongkongensis LHGZ1.</title>
        <authorList>
            <person name="Chen D."/>
            <person name="Wu H."/>
            <person name="Chen J."/>
        </authorList>
    </citation>
    <scope>NUCLEOTIDE SEQUENCE [LARGE SCALE GENOMIC DNA]</scope>
    <source>
        <strain evidence="2">LHGZ1</strain>
    </source>
</reference>
<name>A0A248LHE9_9NEIS</name>
<proteinExistence type="predicted"/>
<organism evidence="1 2">
    <name type="scientific">Laribacter hongkongensis</name>
    <dbReference type="NCBI Taxonomy" id="168471"/>
    <lineage>
        <taxon>Bacteria</taxon>
        <taxon>Pseudomonadati</taxon>
        <taxon>Pseudomonadota</taxon>
        <taxon>Betaproteobacteria</taxon>
        <taxon>Neisseriales</taxon>
        <taxon>Aquaspirillaceae</taxon>
        <taxon>Laribacter</taxon>
    </lineage>
</organism>
<dbReference type="Proteomes" id="UP000197424">
    <property type="component" value="Chromosome"/>
</dbReference>
<dbReference type="SUPFAM" id="SSF88874">
    <property type="entry name" value="Receptor-binding domain of short tail fibre protein gp12"/>
    <property type="match status" value="1"/>
</dbReference>
<dbReference type="OrthoDB" id="8578429at2"/>
<sequence length="382" mass="38594">MNPLIPPIGTADSLFHDGNPATGELGTIVSAEWLNNMQAALRGNQSELIALLTAAGIEPSAAKADQVLTALRALFLGKAAQAADSAKLDSHPASYFATADDLAALSGRSSMPAGVLMPYMGISQPAWGLPLLGGSVSRASYPKLFAVLCPVIAATTAAGSGVVTVTSTMHWYAGMPIEDARFATGTTVVSIDSATTAILSNTAATTGSGQLRIFLFGYGAGGNATTFGLPLGAGDYLRAYDSGRAREKWTLTGNMASGSNVITGIASTRGILIGSTVAHANISGSGVTVTKITANSITLSSTATANVTGAAIVMTGLAIGAEGNDEILSHTHTTYSGPSSYSGATGVSGGIFGVYQTLPTGGPENNVRRLIVGMYICHGESV</sequence>
<accession>A0A248LHE9</accession>
<dbReference type="RefSeq" id="WP_088860569.1">
    <property type="nucleotide sequence ID" value="NZ_CP022115.1"/>
</dbReference>
<evidence type="ECO:0000313" key="1">
    <source>
        <dbReference type="EMBL" id="ASJ24167.1"/>
    </source>
</evidence>
<evidence type="ECO:0000313" key="2">
    <source>
        <dbReference type="Proteomes" id="UP000197424"/>
    </source>
</evidence>
<protein>
    <submittedName>
        <fullName evidence="1">Putative phage tail protein</fullName>
    </submittedName>
</protein>
<gene>
    <name evidence="1" type="ORF">LHGZ1_1336</name>
</gene>